<comment type="caution">
    <text evidence="2">The sequence shown here is derived from an EMBL/GenBank/DDBJ whole genome shotgun (WGS) entry which is preliminary data.</text>
</comment>
<reference evidence="2" key="1">
    <citation type="submission" date="2021-06" db="EMBL/GenBank/DDBJ databases">
        <authorList>
            <person name="Kallberg Y."/>
            <person name="Tangrot J."/>
            <person name="Rosling A."/>
        </authorList>
    </citation>
    <scope>NUCLEOTIDE SEQUENCE</scope>
    <source>
        <strain evidence="2">MA453B</strain>
    </source>
</reference>
<gene>
    <name evidence="2" type="ORF">DERYTH_LOCUS6092</name>
</gene>
<evidence type="ECO:0000256" key="1">
    <source>
        <dbReference type="SAM" id="MobiDB-lite"/>
    </source>
</evidence>
<dbReference type="AlphaFoldDB" id="A0A9N9BHX4"/>
<proteinExistence type="predicted"/>
<organism evidence="2 3">
    <name type="scientific">Dentiscutata erythropus</name>
    <dbReference type="NCBI Taxonomy" id="1348616"/>
    <lineage>
        <taxon>Eukaryota</taxon>
        <taxon>Fungi</taxon>
        <taxon>Fungi incertae sedis</taxon>
        <taxon>Mucoromycota</taxon>
        <taxon>Glomeromycotina</taxon>
        <taxon>Glomeromycetes</taxon>
        <taxon>Diversisporales</taxon>
        <taxon>Gigasporaceae</taxon>
        <taxon>Dentiscutata</taxon>
    </lineage>
</organism>
<dbReference type="OrthoDB" id="2402050at2759"/>
<evidence type="ECO:0000313" key="2">
    <source>
        <dbReference type="EMBL" id="CAG8568604.1"/>
    </source>
</evidence>
<dbReference type="EMBL" id="CAJVPY010002676">
    <property type="protein sequence ID" value="CAG8568604.1"/>
    <property type="molecule type" value="Genomic_DNA"/>
</dbReference>
<evidence type="ECO:0000313" key="3">
    <source>
        <dbReference type="Proteomes" id="UP000789405"/>
    </source>
</evidence>
<dbReference type="Proteomes" id="UP000789405">
    <property type="component" value="Unassembled WGS sequence"/>
</dbReference>
<sequence>MDNLTVKNVIKLVITQICTQMDLNQPDNEDVIEHISRDLSPEEQTSFINLTTELNSHKRRDDYKIESMILDGCDFTIGLTAKIKHYISERSRRRNDDNPANVFTDGHNFP</sequence>
<protein>
    <submittedName>
        <fullName evidence="2">19508_t:CDS:1</fullName>
    </submittedName>
</protein>
<feature type="region of interest" description="Disordered" evidence="1">
    <location>
        <begin position="89"/>
        <end position="110"/>
    </location>
</feature>
<keyword evidence="3" id="KW-1185">Reference proteome</keyword>
<accession>A0A9N9BHX4</accession>
<name>A0A9N9BHX4_9GLOM</name>